<sequence>MPRETDRSIAMDEVDLVGLVAMEDVRAFEALYRAYHPRLRRFLRGMLRQSTMVDEVLDDTMLVAWRKAHTFDATSRVSTWLFAIAYRQALKALRRLDWSLPDPVDEPAAPREGEPDRELAHVQLRERLDAVLAQLSPEHRAVIEMTYFHGYSCKEIAEVVGCPVATVKTRMFYARRHMKSLLGDEGAQAL</sequence>
<evidence type="ECO:0000256" key="4">
    <source>
        <dbReference type="ARBA" id="ARBA00023163"/>
    </source>
</evidence>
<dbReference type="InterPro" id="IPR013249">
    <property type="entry name" value="RNA_pol_sigma70_r4_t2"/>
</dbReference>
<dbReference type="InterPro" id="IPR014284">
    <property type="entry name" value="RNA_pol_sigma-70_dom"/>
</dbReference>
<evidence type="ECO:0000313" key="8">
    <source>
        <dbReference type="Proteomes" id="UP000479692"/>
    </source>
</evidence>
<name>A0A7C9HWU5_9GAMM</name>
<dbReference type="Proteomes" id="UP000479692">
    <property type="component" value="Unassembled WGS sequence"/>
</dbReference>
<evidence type="ECO:0000259" key="6">
    <source>
        <dbReference type="Pfam" id="PF08281"/>
    </source>
</evidence>
<dbReference type="InterPro" id="IPR007627">
    <property type="entry name" value="RNA_pol_sigma70_r2"/>
</dbReference>
<proteinExistence type="inferred from homology"/>
<dbReference type="EMBL" id="WOXT01000001">
    <property type="protein sequence ID" value="MUV12794.1"/>
    <property type="molecule type" value="Genomic_DNA"/>
</dbReference>
<reference evidence="7 8" key="1">
    <citation type="submission" date="2019-12" db="EMBL/GenBank/DDBJ databases">
        <authorList>
            <person name="Xu J."/>
        </authorList>
    </citation>
    <scope>NUCLEOTIDE SEQUENCE [LARGE SCALE GENOMIC DNA]</scope>
    <source>
        <strain evidence="7 8">HX-5-24</strain>
    </source>
</reference>
<dbReference type="GO" id="GO:0016987">
    <property type="term" value="F:sigma factor activity"/>
    <property type="evidence" value="ECO:0007669"/>
    <property type="project" value="UniProtKB-KW"/>
</dbReference>
<dbReference type="PANTHER" id="PTHR43133:SF32">
    <property type="entry name" value="BLR3042 PROTEIN"/>
    <property type="match status" value="1"/>
</dbReference>
<keyword evidence="4" id="KW-0804">Transcription</keyword>
<dbReference type="Gene3D" id="1.10.10.10">
    <property type="entry name" value="Winged helix-like DNA-binding domain superfamily/Winged helix DNA-binding domain"/>
    <property type="match status" value="1"/>
</dbReference>
<accession>A0A7C9HWU5</accession>
<dbReference type="SUPFAM" id="SSF88659">
    <property type="entry name" value="Sigma3 and sigma4 domains of RNA polymerase sigma factors"/>
    <property type="match status" value="1"/>
</dbReference>
<evidence type="ECO:0000256" key="3">
    <source>
        <dbReference type="ARBA" id="ARBA00023082"/>
    </source>
</evidence>
<keyword evidence="8" id="KW-1185">Reference proteome</keyword>
<feature type="domain" description="RNA polymerase sigma factor 70 region 4 type 2" evidence="6">
    <location>
        <begin position="125"/>
        <end position="178"/>
    </location>
</feature>
<comment type="similarity">
    <text evidence="1">Belongs to the sigma-70 factor family. ECF subfamily.</text>
</comment>
<keyword evidence="3" id="KW-0731">Sigma factor</keyword>
<dbReference type="GO" id="GO:0006352">
    <property type="term" value="P:DNA-templated transcription initiation"/>
    <property type="evidence" value="ECO:0007669"/>
    <property type="project" value="InterPro"/>
</dbReference>
<evidence type="ECO:0000313" key="7">
    <source>
        <dbReference type="EMBL" id="MUV12794.1"/>
    </source>
</evidence>
<keyword evidence="2" id="KW-0805">Transcription regulation</keyword>
<dbReference type="CDD" id="cd06171">
    <property type="entry name" value="Sigma70_r4"/>
    <property type="match status" value="1"/>
</dbReference>
<evidence type="ECO:0000259" key="5">
    <source>
        <dbReference type="Pfam" id="PF04542"/>
    </source>
</evidence>
<evidence type="ECO:0000256" key="1">
    <source>
        <dbReference type="ARBA" id="ARBA00010641"/>
    </source>
</evidence>
<dbReference type="Pfam" id="PF08281">
    <property type="entry name" value="Sigma70_r4_2"/>
    <property type="match status" value="1"/>
</dbReference>
<dbReference type="InterPro" id="IPR036388">
    <property type="entry name" value="WH-like_DNA-bd_sf"/>
</dbReference>
<dbReference type="InterPro" id="IPR013324">
    <property type="entry name" value="RNA_pol_sigma_r3/r4-like"/>
</dbReference>
<dbReference type="Gene3D" id="1.10.1740.10">
    <property type="match status" value="1"/>
</dbReference>
<dbReference type="GO" id="GO:0003677">
    <property type="term" value="F:DNA binding"/>
    <property type="evidence" value="ECO:0007669"/>
    <property type="project" value="InterPro"/>
</dbReference>
<evidence type="ECO:0000256" key="2">
    <source>
        <dbReference type="ARBA" id="ARBA00023015"/>
    </source>
</evidence>
<gene>
    <name evidence="7" type="ORF">GN331_01075</name>
</gene>
<dbReference type="InterPro" id="IPR013325">
    <property type="entry name" value="RNA_pol_sigma_r2"/>
</dbReference>
<dbReference type="InterPro" id="IPR039425">
    <property type="entry name" value="RNA_pol_sigma-70-like"/>
</dbReference>
<dbReference type="Pfam" id="PF04542">
    <property type="entry name" value="Sigma70_r2"/>
    <property type="match status" value="1"/>
</dbReference>
<comment type="caution">
    <text evidence="7">The sequence shown here is derived from an EMBL/GenBank/DDBJ whole genome shotgun (WGS) entry which is preliminary data.</text>
</comment>
<dbReference type="AlphaFoldDB" id="A0A7C9HWU5"/>
<dbReference type="SUPFAM" id="SSF88946">
    <property type="entry name" value="Sigma2 domain of RNA polymerase sigma factors"/>
    <property type="match status" value="1"/>
</dbReference>
<protein>
    <submittedName>
        <fullName evidence="7">Sigma-70 family RNA polymerase sigma factor</fullName>
    </submittedName>
</protein>
<dbReference type="NCBIfam" id="TIGR02937">
    <property type="entry name" value="sigma70-ECF"/>
    <property type="match status" value="1"/>
</dbReference>
<dbReference type="PANTHER" id="PTHR43133">
    <property type="entry name" value="RNA POLYMERASE ECF-TYPE SIGMA FACTO"/>
    <property type="match status" value="1"/>
</dbReference>
<organism evidence="7 8">
    <name type="scientific">Noviluteimonas gilva</name>
    <dbReference type="NCBI Taxonomy" id="2682097"/>
    <lineage>
        <taxon>Bacteria</taxon>
        <taxon>Pseudomonadati</taxon>
        <taxon>Pseudomonadota</taxon>
        <taxon>Gammaproteobacteria</taxon>
        <taxon>Lysobacterales</taxon>
        <taxon>Lysobacteraceae</taxon>
        <taxon>Noviluteimonas</taxon>
    </lineage>
</organism>
<feature type="domain" description="RNA polymerase sigma-70 region 2" evidence="5">
    <location>
        <begin position="31"/>
        <end position="98"/>
    </location>
</feature>